<dbReference type="STRING" id="57704.SAMN04489793_3113"/>
<keyword evidence="2" id="KW-1185">Reference proteome</keyword>
<dbReference type="RefSeq" id="WP_068742879.1">
    <property type="nucleotide sequence ID" value="NZ_FNSA01000003.1"/>
</dbReference>
<evidence type="ECO:0000313" key="2">
    <source>
        <dbReference type="Proteomes" id="UP000182241"/>
    </source>
</evidence>
<reference evidence="2" key="1">
    <citation type="submission" date="2016-10" db="EMBL/GenBank/DDBJ databases">
        <authorList>
            <person name="Varghese N."/>
            <person name="Submissions S."/>
        </authorList>
    </citation>
    <scope>NUCLEOTIDE SEQUENCE [LARGE SCALE GENOMIC DNA]</scope>
    <source>
        <strain evidence="2">DSM 44234</strain>
    </source>
</reference>
<name>A0A1H4V2U1_TSUTY</name>
<dbReference type="AlphaFoldDB" id="A0A1H4V2U1"/>
<dbReference type="EMBL" id="FNSA01000003">
    <property type="protein sequence ID" value="SEC74968.1"/>
    <property type="molecule type" value="Genomic_DNA"/>
</dbReference>
<gene>
    <name evidence="1" type="ORF">SAMN04489793_3113</name>
</gene>
<dbReference type="OrthoDB" id="4774854at2"/>
<dbReference type="Proteomes" id="UP000182241">
    <property type="component" value="Unassembled WGS sequence"/>
</dbReference>
<organism evidence="1 2">
    <name type="scientific">Tsukamurella tyrosinosolvens</name>
    <dbReference type="NCBI Taxonomy" id="57704"/>
    <lineage>
        <taxon>Bacteria</taxon>
        <taxon>Bacillati</taxon>
        <taxon>Actinomycetota</taxon>
        <taxon>Actinomycetes</taxon>
        <taxon>Mycobacteriales</taxon>
        <taxon>Tsukamurellaceae</taxon>
        <taxon>Tsukamurella</taxon>
    </lineage>
</organism>
<evidence type="ECO:0000313" key="1">
    <source>
        <dbReference type="EMBL" id="SEC74968.1"/>
    </source>
</evidence>
<proteinExistence type="predicted"/>
<accession>A0A1H4V2U1</accession>
<protein>
    <submittedName>
        <fullName evidence="1">Uncharacterized protein</fullName>
    </submittedName>
</protein>
<sequence>MSDQTIYTDDYGDVTEQQYQLYRESNVSPADHDELVDIYGSGDVARDQILAAVREFTRGGMYSCWDMAQAALQRGLL</sequence>